<dbReference type="InterPro" id="IPR046942">
    <property type="entry name" value="TET_oxygenase"/>
</dbReference>
<dbReference type="SUPFAM" id="SSF55418">
    <property type="entry name" value="eIF4e-like"/>
    <property type="match status" value="1"/>
</dbReference>
<evidence type="ECO:0000256" key="3">
    <source>
        <dbReference type="ARBA" id="ARBA00022454"/>
    </source>
</evidence>
<dbReference type="GO" id="GO:0005694">
    <property type="term" value="C:chromosome"/>
    <property type="evidence" value="ECO:0007669"/>
    <property type="project" value="UniProtKB-SubCell"/>
</dbReference>
<keyword evidence="15" id="KW-1185">Reference proteome</keyword>
<dbReference type="GO" id="GO:0005737">
    <property type="term" value="C:cytoplasm"/>
    <property type="evidence" value="ECO:0007669"/>
    <property type="project" value="InterPro"/>
</dbReference>
<dbReference type="InterPro" id="IPR024779">
    <property type="entry name" value="2OGFeDO_JBP1/TET_oxygenase_dom"/>
</dbReference>
<feature type="compositionally biased region" description="Polar residues" evidence="12">
    <location>
        <begin position="482"/>
        <end position="494"/>
    </location>
</feature>
<dbReference type="SMART" id="SM01333">
    <property type="entry name" value="Tet_JBP"/>
    <property type="match status" value="1"/>
</dbReference>
<feature type="compositionally biased region" description="Basic and acidic residues" evidence="12">
    <location>
        <begin position="630"/>
        <end position="650"/>
    </location>
</feature>
<evidence type="ECO:0000256" key="7">
    <source>
        <dbReference type="ARBA" id="ARBA00023002"/>
    </source>
</evidence>
<keyword evidence="5 11" id="KW-0862">Zinc</keyword>
<feature type="domain" description="Methylcytosine dioxygenase TET1-3 oxygenase" evidence="13">
    <location>
        <begin position="228"/>
        <end position="615"/>
    </location>
</feature>
<evidence type="ECO:0000256" key="9">
    <source>
        <dbReference type="ARBA" id="ARBA00047840"/>
    </source>
</evidence>
<feature type="region of interest" description="Disordered" evidence="12">
    <location>
        <begin position="620"/>
        <end position="675"/>
    </location>
</feature>
<dbReference type="PANTHER" id="PTHR23358">
    <property type="entry name" value="METHYLCYTOSINE DIOXYGENASE TET"/>
    <property type="match status" value="1"/>
</dbReference>
<comment type="catalytic activity">
    <reaction evidence="9 11">
        <text>a 5-formyl-2'-deoxycytidine in DNA + 2-oxoglutarate + O2 = a 5-carboxyl-2'-deoxycytidine in DNA + succinate + CO2 + H(+)</text>
        <dbReference type="Rhea" id="RHEA:53832"/>
        <dbReference type="Rhea" id="RHEA-COMP:13656"/>
        <dbReference type="Rhea" id="RHEA-COMP:13657"/>
        <dbReference type="ChEBI" id="CHEBI:15378"/>
        <dbReference type="ChEBI" id="CHEBI:15379"/>
        <dbReference type="ChEBI" id="CHEBI:16526"/>
        <dbReference type="ChEBI" id="CHEBI:16810"/>
        <dbReference type="ChEBI" id="CHEBI:30031"/>
        <dbReference type="ChEBI" id="CHEBI:137731"/>
        <dbReference type="ChEBI" id="CHEBI:137732"/>
        <dbReference type="EC" id="1.14.11.80"/>
    </reaction>
</comment>
<feature type="region of interest" description="Disordered" evidence="12">
    <location>
        <begin position="462"/>
        <end position="495"/>
    </location>
</feature>
<dbReference type="GO" id="GO:0003743">
    <property type="term" value="F:translation initiation factor activity"/>
    <property type="evidence" value="ECO:0007669"/>
    <property type="project" value="InterPro"/>
</dbReference>
<evidence type="ECO:0000256" key="4">
    <source>
        <dbReference type="ARBA" id="ARBA00022723"/>
    </source>
</evidence>
<dbReference type="Gene3D" id="3.30.760.10">
    <property type="entry name" value="RNA Cap, Translation Initiation Factor Eif4e"/>
    <property type="match status" value="1"/>
</dbReference>
<keyword evidence="7 11" id="KW-0560">Oxidoreductase</keyword>
<reference evidence="15" key="1">
    <citation type="submission" date="2024-04" db="EMBL/GenBank/DDBJ databases">
        <title>Salinicola lusitanus LLJ914,a marine bacterium isolated from the Okinawa Trough.</title>
        <authorList>
            <person name="Li J."/>
        </authorList>
    </citation>
    <scope>NUCLEOTIDE SEQUENCE [LARGE SCALE GENOMIC DNA]</scope>
</reference>
<dbReference type="FunFam" id="3.30.760.10:FF:000006">
    <property type="entry name" value="Eukaryotic translation initiation factor 4E family member 1c"/>
    <property type="match status" value="1"/>
</dbReference>
<dbReference type="GO" id="GO:0040029">
    <property type="term" value="P:epigenetic regulation of gene expression"/>
    <property type="evidence" value="ECO:0007669"/>
    <property type="project" value="InterPro"/>
</dbReference>
<organism evidence="14 15">
    <name type="scientific">Mugilogobius chulae</name>
    <name type="common">yellowstripe goby</name>
    <dbReference type="NCBI Taxonomy" id="88201"/>
    <lineage>
        <taxon>Eukaryota</taxon>
        <taxon>Metazoa</taxon>
        <taxon>Chordata</taxon>
        <taxon>Craniata</taxon>
        <taxon>Vertebrata</taxon>
        <taxon>Euteleostomi</taxon>
        <taxon>Actinopterygii</taxon>
        <taxon>Neopterygii</taxon>
        <taxon>Teleostei</taxon>
        <taxon>Neoteleostei</taxon>
        <taxon>Acanthomorphata</taxon>
        <taxon>Gobiaria</taxon>
        <taxon>Gobiiformes</taxon>
        <taxon>Gobioidei</taxon>
        <taxon>Gobiidae</taxon>
        <taxon>Gobionellinae</taxon>
        <taxon>Mugilogobius</taxon>
    </lineage>
</organism>
<comment type="cofactor">
    <cofactor evidence="11">
        <name>Fe(2+)</name>
        <dbReference type="ChEBI" id="CHEBI:29033"/>
    </cofactor>
    <text evidence="11">Binds 1 Fe(2+) ion per subunit.</text>
</comment>
<evidence type="ECO:0000256" key="6">
    <source>
        <dbReference type="ARBA" id="ARBA00022964"/>
    </source>
</evidence>
<dbReference type="GO" id="GO:0141166">
    <property type="term" value="P:chromosomal 5-methylcytosine DNA demethylation pathway"/>
    <property type="evidence" value="ECO:0007669"/>
    <property type="project" value="UniProtKB-UniRule"/>
</dbReference>
<dbReference type="Proteomes" id="UP001460270">
    <property type="component" value="Unassembled WGS sequence"/>
</dbReference>
<keyword evidence="3" id="KW-0158">Chromosome</keyword>
<dbReference type="GO" id="GO:0005634">
    <property type="term" value="C:nucleus"/>
    <property type="evidence" value="ECO:0007669"/>
    <property type="project" value="UniProtKB-UniRule"/>
</dbReference>
<dbReference type="AlphaFoldDB" id="A0AAW0NI22"/>
<dbReference type="GO" id="GO:0070579">
    <property type="term" value="F:DNA 5-methylcytosine dioxygenase activity"/>
    <property type="evidence" value="ECO:0007669"/>
    <property type="project" value="UniProtKB-UniRule"/>
</dbReference>
<gene>
    <name evidence="14" type="ORF">WMY93_018065</name>
</gene>
<evidence type="ECO:0000256" key="1">
    <source>
        <dbReference type="ARBA" id="ARBA00004286"/>
    </source>
</evidence>
<evidence type="ECO:0000313" key="14">
    <source>
        <dbReference type="EMBL" id="KAK7901296.1"/>
    </source>
</evidence>
<evidence type="ECO:0000256" key="2">
    <source>
        <dbReference type="ARBA" id="ARBA00007502"/>
    </source>
</evidence>
<evidence type="ECO:0000259" key="13">
    <source>
        <dbReference type="SMART" id="SM01333"/>
    </source>
</evidence>
<sequence length="930" mass="105171">MVAKPRRNRDEEESGQWIFRPEKVTSSESAELLQAGALGAGHCPVHERSRYGRGRGSFCRVDAIQAERSQLPGVPLQLSGYAHQEFANTPVKKLSELPTCHCVDQFSEKEEGPYYTHLGAGPSVAAVRELMENRYGAKGNAVRVEVVVYTGKEGRSSQGCPIAKWVIRRGSEEEKLLCLVRKRPGHHCDSAVLVILILAWEGCPGLRTCACQGLDPDTCGASFSFGCSWSMYFNGCKFARSKVPRKFRLLGDYPEEEERVENNLQGLATELAPLYKRLAPEAYHNQVENEASGQDCRLGWREGRPFSGVTACVDFCAHAHKDTHNMNNGSTVVCTLTREDNRAVRNIPEDEQLHVLPLYKISERDEFDQAQGQWAKIQSGALQVLSSFPREVRMLAEPVKSARKMRQEARLRAQAERLEKKLGLSPLTPKTPYFGSYKLSPRPASVGQCPPERPYLSTYIQSTSSYPHSSPQRKAFTPDPQCAQTPSPYRTASSAFPPGSPLHRIPPHNNFTFKSEPREVLCSSPRDYTLPNSSFSPQPTSEGLFSRLNGVQHHPVLSTPPRQDEEVWSDSEHNFLDREIGGVACARRELHATTPILKPNRRHPTRISLVFYQHKSLNEPGHGMAMWDAKMAKRDREREEEAERVRRGESPGKANDRKRKKEETEEQEEETGKVLSVPTRQTWTLPGMGWSPCPRMHSHRRVRAERDAEALIGQNISAVKMATSEPKAADTEDQPTESQVVANPEQYIKHPLQNRWALWYFKNDKSKSWTENLRLISKFDTVEDFWALYNHIQQPSKLGFGCDYCLFKDGIKPMWEDDRNKLGGRWLMTLNKQQRHNDLDRFWMETLLCLVGESFDEASEDVCGAVVNVRPKGDKIAIWTSNCQNRDAIMTIGQLYKERLSIPIKALIGYQSHDDTSSKSGSTTKNMYSV</sequence>
<name>A0AAW0NI22_9GOBI</name>
<evidence type="ECO:0000256" key="11">
    <source>
        <dbReference type="RuleBase" id="RU367064"/>
    </source>
</evidence>
<comment type="similarity">
    <text evidence="2 11">Belongs to the TET family.</text>
</comment>
<evidence type="ECO:0000256" key="12">
    <source>
        <dbReference type="SAM" id="MobiDB-lite"/>
    </source>
</evidence>
<feature type="compositionally biased region" description="Polar residues" evidence="12">
    <location>
        <begin position="462"/>
        <end position="472"/>
    </location>
</feature>
<evidence type="ECO:0000256" key="8">
    <source>
        <dbReference type="ARBA" id="ARBA00023004"/>
    </source>
</evidence>
<dbReference type="InterPro" id="IPR001040">
    <property type="entry name" value="TIF_eIF_4E"/>
</dbReference>
<dbReference type="EMBL" id="JBBPFD010000013">
    <property type="protein sequence ID" value="KAK7901296.1"/>
    <property type="molecule type" value="Genomic_DNA"/>
</dbReference>
<comment type="caution">
    <text evidence="14">The sequence shown here is derived from an EMBL/GenBank/DDBJ whole genome shotgun (WGS) entry which is preliminary data.</text>
</comment>
<evidence type="ECO:0000313" key="15">
    <source>
        <dbReference type="Proteomes" id="UP001460270"/>
    </source>
</evidence>
<dbReference type="InterPro" id="IPR040175">
    <property type="entry name" value="TET1/2/3"/>
</dbReference>
<dbReference type="GO" id="GO:0003723">
    <property type="term" value="F:RNA binding"/>
    <property type="evidence" value="ECO:0007669"/>
    <property type="project" value="InterPro"/>
</dbReference>
<dbReference type="PANTHER" id="PTHR23358:SF2">
    <property type="entry name" value="METHYLCYTOSINE DIOXYGENASE TET1"/>
    <property type="match status" value="1"/>
</dbReference>
<evidence type="ECO:0000256" key="5">
    <source>
        <dbReference type="ARBA" id="ARBA00022833"/>
    </source>
</evidence>
<keyword evidence="8 11" id="KW-0408">Iron</keyword>
<dbReference type="Pfam" id="PF01652">
    <property type="entry name" value="IF4E"/>
    <property type="match status" value="1"/>
</dbReference>
<protein>
    <recommendedName>
        <fullName evidence="11">Methylcytosine dioxygenase TET</fullName>
        <ecNumber evidence="11">1.14.11.80</ecNumber>
    </recommendedName>
</protein>
<proteinExistence type="inferred from homology"/>
<keyword evidence="4 11" id="KW-0479">Metal-binding</keyword>
<keyword evidence="6 11" id="KW-0223">Dioxygenase</keyword>
<dbReference type="InterPro" id="IPR019770">
    <property type="entry name" value="TIF_eIF_4E_CS"/>
</dbReference>
<evidence type="ECO:0000256" key="10">
    <source>
        <dbReference type="ARBA" id="ARBA00049431"/>
    </source>
</evidence>
<comment type="subcellular location">
    <subcellularLocation>
        <location evidence="1">Chromosome</location>
    </subcellularLocation>
</comment>
<dbReference type="Pfam" id="PF12851">
    <property type="entry name" value="Tet_JBP"/>
    <property type="match status" value="1"/>
</dbReference>
<comment type="cofactor">
    <cofactor evidence="11">
        <name>Zn(2+)</name>
        <dbReference type="ChEBI" id="CHEBI:29105"/>
    </cofactor>
    <text evidence="11">The zinc ions have a structural role.</text>
</comment>
<dbReference type="InterPro" id="IPR023398">
    <property type="entry name" value="TIF_eIF4e-like"/>
</dbReference>
<accession>A0AAW0NI22</accession>
<comment type="function">
    <text evidence="11">Dioxygenase that catalyzes the conversion of the modified genomic base 5-methylcytosine (5mC) into 5-hydroxymethylcytosine (5hmC) and plays a key role in epigenetic chromatin reprogramming during embryonic development.</text>
</comment>
<dbReference type="PROSITE" id="PS00813">
    <property type="entry name" value="IF4E"/>
    <property type="match status" value="1"/>
</dbReference>
<dbReference type="GO" id="GO:0008270">
    <property type="term" value="F:zinc ion binding"/>
    <property type="evidence" value="ECO:0007669"/>
    <property type="project" value="UniProtKB-UniRule"/>
</dbReference>
<dbReference type="GO" id="GO:0045944">
    <property type="term" value="P:positive regulation of transcription by RNA polymerase II"/>
    <property type="evidence" value="ECO:0007669"/>
    <property type="project" value="TreeGrafter"/>
</dbReference>
<comment type="catalytic activity">
    <reaction evidence="10 11">
        <text>a 5-hydroxymethyl-2'-deoxycytidine in DNA + 2-oxoglutarate + O2 = a 5-formyl-2'-deoxycytidine in DNA + succinate + CO2 + H2O</text>
        <dbReference type="Rhea" id="RHEA:53828"/>
        <dbReference type="Rhea" id="RHEA-COMP:13315"/>
        <dbReference type="Rhea" id="RHEA-COMP:13656"/>
        <dbReference type="ChEBI" id="CHEBI:15377"/>
        <dbReference type="ChEBI" id="CHEBI:15379"/>
        <dbReference type="ChEBI" id="CHEBI:16526"/>
        <dbReference type="ChEBI" id="CHEBI:16810"/>
        <dbReference type="ChEBI" id="CHEBI:30031"/>
        <dbReference type="ChEBI" id="CHEBI:136731"/>
        <dbReference type="ChEBI" id="CHEBI:137731"/>
        <dbReference type="EC" id="1.14.11.80"/>
    </reaction>
</comment>
<comment type="catalytic activity">
    <reaction evidence="11">
        <text>a 5-methyl-2'-deoxycytidine in DNA + 2-oxoglutarate + O2 = a 5-hydroxymethyl-2'-deoxycytidine in DNA + succinate + CO2</text>
        <dbReference type="Rhea" id="RHEA:52636"/>
        <dbReference type="Rhea" id="RHEA-COMP:11370"/>
        <dbReference type="Rhea" id="RHEA-COMP:13315"/>
        <dbReference type="ChEBI" id="CHEBI:15379"/>
        <dbReference type="ChEBI" id="CHEBI:16526"/>
        <dbReference type="ChEBI" id="CHEBI:16810"/>
        <dbReference type="ChEBI" id="CHEBI:30031"/>
        <dbReference type="ChEBI" id="CHEBI:85454"/>
        <dbReference type="ChEBI" id="CHEBI:136731"/>
        <dbReference type="EC" id="1.14.11.80"/>
    </reaction>
</comment>
<dbReference type="EC" id="1.14.11.80" evidence="11"/>